<evidence type="ECO:0000256" key="1">
    <source>
        <dbReference type="ARBA" id="ARBA00008761"/>
    </source>
</evidence>
<name>A0A2H0XAE0_UNCKA</name>
<dbReference type="InterPro" id="IPR051399">
    <property type="entry name" value="RNA-guided_DNA_endo/Transpos"/>
</dbReference>
<proteinExistence type="inferred from homology"/>
<evidence type="ECO:0000256" key="4">
    <source>
        <dbReference type="ARBA" id="ARBA00023125"/>
    </source>
</evidence>
<keyword evidence="4" id="KW-0238">DNA-binding</keyword>
<dbReference type="NCBIfam" id="NF040570">
    <property type="entry name" value="guided_TnpB"/>
    <property type="match status" value="1"/>
</dbReference>
<dbReference type="PANTHER" id="PTHR30405">
    <property type="entry name" value="TRANSPOSASE"/>
    <property type="match status" value="1"/>
</dbReference>
<dbReference type="AlphaFoldDB" id="A0A2H0XAE0"/>
<dbReference type="PANTHER" id="PTHR30405:SF25">
    <property type="entry name" value="RNA-GUIDED DNA ENDONUCLEASE INSQ-RELATED"/>
    <property type="match status" value="1"/>
</dbReference>
<reference evidence="9" key="1">
    <citation type="submission" date="2017-09" db="EMBL/GenBank/DDBJ databases">
        <title>Depth-based differentiation of microbial function through sediment-hosted aquifers and enrichment of novel symbionts in the deep terrestrial subsurface.</title>
        <authorList>
            <person name="Probst A.J."/>
            <person name="Ladd B."/>
            <person name="Jarett J.K."/>
            <person name="Geller-Mcgrath D.E."/>
            <person name="Sieber C.M.K."/>
            <person name="Emerson J.B."/>
            <person name="Anantharaman K."/>
            <person name="Thomas B.C."/>
            <person name="Malmstrom R."/>
            <person name="Stieglmeier M."/>
            <person name="Klingl A."/>
            <person name="Woyke T."/>
            <person name="Ryan C.M."/>
            <person name="Banfield J.F."/>
        </authorList>
    </citation>
    <scope>NUCLEOTIDE SEQUENCE [LARGE SCALE GENOMIC DNA]</scope>
</reference>
<accession>A0A2H0XAE0</accession>
<dbReference type="InterPro" id="IPR010095">
    <property type="entry name" value="Cas12f1-like_TNB"/>
</dbReference>
<feature type="non-terminal residue" evidence="8">
    <location>
        <position position="1"/>
    </location>
</feature>
<comment type="similarity">
    <text evidence="2">In the N-terminal section; belongs to the transposase 2 family.</text>
</comment>
<comment type="caution">
    <text evidence="8">The sequence shown here is derived from an EMBL/GenBank/DDBJ whole genome shotgun (WGS) entry which is preliminary data.</text>
</comment>
<organism evidence="8 9">
    <name type="scientific">candidate division WWE3 bacterium CG08_land_8_20_14_0_20_41_15</name>
    <dbReference type="NCBI Taxonomy" id="1975086"/>
    <lineage>
        <taxon>Bacteria</taxon>
        <taxon>Katanobacteria</taxon>
    </lineage>
</organism>
<dbReference type="GO" id="GO:0003677">
    <property type="term" value="F:DNA binding"/>
    <property type="evidence" value="ECO:0007669"/>
    <property type="project" value="UniProtKB-KW"/>
</dbReference>
<protein>
    <submittedName>
        <fullName evidence="8">Transposase</fullName>
    </submittedName>
</protein>
<keyword evidence="3" id="KW-0815">Transposition</keyword>
<evidence type="ECO:0000256" key="5">
    <source>
        <dbReference type="ARBA" id="ARBA00023172"/>
    </source>
</evidence>
<dbReference type="Pfam" id="PF01385">
    <property type="entry name" value="OrfB_IS605"/>
    <property type="match status" value="1"/>
</dbReference>
<evidence type="ECO:0000313" key="8">
    <source>
        <dbReference type="EMBL" id="PIS21876.1"/>
    </source>
</evidence>
<dbReference type="EMBL" id="PEYV01000008">
    <property type="protein sequence ID" value="PIS21876.1"/>
    <property type="molecule type" value="Genomic_DNA"/>
</dbReference>
<evidence type="ECO:0000259" key="7">
    <source>
        <dbReference type="Pfam" id="PF07282"/>
    </source>
</evidence>
<dbReference type="InterPro" id="IPR001959">
    <property type="entry name" value="Transposase"/>
</dbReference>
<gene>
    <name evidence="8" type="ORF">COT51_00465</name>
</gene>
<dbReference type="GO" id="GO:0006310">
    <property type="term" value="P:DNA recombination"/>
    <property type="evidence" value="ECO:0007669"/>
    <property type="project" value="UniProtKB-KW"/>
</dbReference>
<dbReference type="SUPFAM" id="SSF57802">
    <property type="entry name" value="Rubredoxin-like"/>
    <property type="match status" value="1"/>
</dbReference>
<evidence type="ECO:0000256" key="3">
    <source>
        <dbReference type="ARBA" id="ARBA00022578"/>
    </source>
</evidence>
<feature type="domain" description="Cas12f1-like TNB" evidence="7">
    <location>
        <begin position="190"/>
        <end position="257"/>
    </location>
</feature>
<keyword evidence="5" id="KW-0233">DNA recombination</keyword>
<dbReference type="Proteomes" id="UP000231098">
    <property type="component" value="Unassembled WGS sequence"/>
</dbReference>
<dbReference type="GO" id="GO:0032196">
    <property type="term" value="P:transposition"/>
    <property type="evidence" value="ECO:0007669"/>
    <property type="project" value="UniProtKB-KW"/>
</dbReference>
<dbReference type="NCBIfam" id="TIGR01766">
    <property type="entry name" value="IS200/IS605 family accessory protein TnpB-like domain"/>
    <property type="match status" value="1"/>
</dbReference>
<comment type="similarity">
    <text evidence="1">In the C-terminal section; belongs to the transposase 35 family.</text>
</comment>
<feature type="domain" description="Probable transposase IS891/IS1136/IS1341" evidence="6">
    <location>
        <begin position="80"/>
        <end position="177"/>
    </location>
</feature>
<sequence>AKFPNFKKKSGKQSFNVPQHFNIKDNMLDIPKCKGIKIKLHRAIEGTMKSITISKTASGKYFASVLVGTEISDPIYSGGEIGIDYGIKAFVTTSDGEIIGSPNYLRKSELKLKKLSKSFSKKQPSAKNRYKAQKLLARQHEKVSNQRQDFLHKLSKQLTRDNQAIYVESLAISNMIKLHTLAKSLSDSGWSMFVNMLQYKGNWYGCKIIKIDRWFPSSKRCHVCGYINENLTLKDRNWLCPECNTDHDRDVNAAINILIFGRAGIART</sequence>
<evidence type="ECO:0000313" key="9">
    <source>
        <dbReference type="Proteomes" id="UP000231098"/>
    </source>
</evidence>
<evidence type="ECO:0000256" key="2">
    <source>
        <dbReference type="ARBA" id="ARBA00011044"/>
    </source>
</evidence>
<dbReference type="Pfam" id="PF07282">
    <property type="entry name" value="Cas12f1-like_TNB"/>
    <property type="match status" value="1"/>
</dbReference>
<evidence type="ECO:0000259" key="6">
    <source>
        <dbReference type="Pfam" id="PF01385"/>
    </source>
</evidence>